<dbReference type="InterPro" id="IPR012674">
    <property type="entry name" value="Calycin"/>
</dbReference>
<feature type="compositionally biased region" description="Gly residues" evidence="8">
    <location>
        <begin position="28"/>
        <end position="41"/>
    </location>
</feature>
<evidence type="ECO:0000256" key="1">
    <source>
        <dbReference type="ARBA" id="ARBA00004613"/>
    </source>
</evidence>
<dbReference type="InterPro" id="IPR000566">
    <property type="entry name" value="Lipocln_cytosolic_FA-bd_dom"/>
</dbReference>
<evidence type="ECO:0000313" key="11">
    <source>
        <dbReference type="Ensembl" id="ENSBIXP00005004918.1"/>
    </source>
</evidence>
<keyword evidence="6" id="KW-0683">Retinol-binding</keyword>
<evidence type="ECO:0000256" key="8">
    <source>
        <dbReference type="SAM" id="MobiDB-lite"/>
    </source>
</evidence>
<comment type="subcellular location">
    <subcellularLocation>
        <location evidence="1">Secreted</location>
    </subcellularLocation>
</comment>
<gene>
    <name evidence="10" type="primary">LOC113901792</name>
</gene>
<evidence type="ECO:0000256" key="3">
    <source>
        <dbReference type="ARBA" id="ARBA00022448"/>
    </source>
</evidence>
<dbReference type="Gene3D" id="2.40.128.20">
    <property type="match status" value="1"/>
</dbReference>
<keyword evidence="4" id="KW-0964">Secreted</keyword>
<proteinExistence type="inferred from homology"/>
<dbReference type="PANTHER" id="PTHR11430:SF117">
    <property type="entry name" value="GLYCODELIN"/>
    <property type="match status" value="1"/>
</dbReference>
<dbReference type="STRING" id="30522.A0A4W2EBB2"/>
<evidence type="ECO:0000313" key="12">
    <source>
        <dbReference type="Proteomes" id="UP000314981"/>
    </source>
</evidence>
<dbReference type="GeneTree" id="ENSGT01050000244868"/>
<evidence type="ECO:0000256" key="4">
    <source>
        <dbReference type="ARBA" id="ARBA00022525"/>
    </source>
</evidence>
<protein>
    <submittedName>
        <fullName evidence="11">Beta-lactoglobulin</fullName>
    </submittedName>
</protein>
<dbReference type="CDD" id="cd19416">
    <property type="entry name" value="lipocalin_beta-LG-like"/>
    <property type="match status" value="1"/>
</dbReference>
<organism evidence="10 12">
    <name type="scientific">Bos indicus x Bos taurus</name>
    <name type="common">Hybrid cattle</name>
    <dbReference type="NCBI Taxonomy" id="30522"/>
    <lineage>
        <taxon>Eukaryota</taxon>
        <taxon>Metazoa</taxon>
        <taxon>Chordata</taxon>
        <taxon>Craniata</taxon>
        <taxon>Vertebrata</taxon>
        <taxon>Euteleostomi</taxon>
        <taxon>Mammalia</taxon>
        <taxon>Eutheria</taxon>
        <taxon>Laurasiatheria</taxon>
        <taxon>Artiodactyla</taxon>
        <taxon>Ruminantia</taxon>
        <taxon>Pecora</taxon>
        <taxon>Bovidae</taxon>
        <taxon>Bovinae</taxon>
        <taxon>Bos</taxon>
    </lineage>
</organism>
<dbReference type="GO" id="GO:0019841">
    <property type="term" value="F:retinol binding"/>
    <property type="evidence" value="ECO:0007669"/>
    <property type="project" value="UniProtKB-KW"/>
</dbReference>
<dbReference type="Proteomes" id="UP000429181">
    <property type="component" value="Chromosome 11"/>
</dbReference>
<evidence type="ECO:0000259" key="9">
    <source>
        <dbReference type="Pfam" id="PF00061"/>
    </source>
</evidence>
<dbReference type="PANTHER" id="PTHR11430">
    <property type="entry name" value="LIPOCALIN"/>
    <property type="match status" value="1"/>
</dbReference>
<dbReference type="InterPro" id="IPR002447">
    <property type="entry name" value="Blactoglobulin"/>
</dbReference>
<dbReference type="PRINTS" id="PR01172">
    <property type="entry name" value="BLCTOGLOBULN"/>
</dbReference>
<name>A0A4W2EBB2_BOBOX</name>
<dbReference type="SUPFAM" id="SSF50814">
    <property type="entry name" value="Lipocalins"/>
    <property type="match status" value="1"/>
</dbReference>
<evidence type="ECO:0000256" key="7">
    <source>
        <dbReference type="ARBA" id="ARBA00023157"/>
    </source>
</evidence>
<reference evidence="10" key="2">
    <citation type="submission" date="2025-05" db="UniProtKB">
        <authorList>
            <consortium name="Ensembl"/>
        </authorList>
    </citation>
    <scope>IDENTIFICATION</scope>
</reference>
<comment type="similarity">
    <text evidence="2">Belongs to the calycin superfamily. Lipocalin family.</text>
</comment>
<keyword evidence="12" id="KW-1185">Reference proteome</keyword>
<evidence type="ECO:0000256" key="6">
    <source>
        <dbReference type="ARBA" id="ARBA00023072"/>
    </source>
</evidence>
<dbReference type="Ensembl" id="ENSBIXT00000008231.1">
    <property type="protein sequence ID" value="ENSBIXP00000029097.1"/>
    <property type="gene ID" value="ENSBIXG00000010604.1"/>
</dbReference>
<feature type="region of interest" description="Disordered" evidence="8">
    <location>
        <begin position="198"/>
        <end position="220"/>
    </location>
</feature>
<keyword evidence="7" id="KW-1015">Disulfide bond</keyword>
<evidence type="ECO:0000256" key="2">
    <source>
        <dbReference type="ARBA" id="ARBA00006889"/>
    </source>
</evidence>
<dbReference type="Proteomes" id="UP000314981">
    <property type="component" value="Chromosome 11"/>
</dbReference>
<evidence type="ECO:0000313" key="13">
    <source>
        <dbReference type="Proteomes" id="UP000429181"/>
    </source>
</evidence>
<dbReference type="InterPro" id="IPR002345">
    <property type="entry name" value="Lipocalin"/>
</dbReference>
<evidence type="ECO:0000256" key="5">
    <source>
        <dbReference type="ARBA" id="ARBA00022743"/>
    </source>
</evidence>
<accession>A0A4W2EBB2</accession>
<keyword evidence="5" id="KW-0494">Milk protein</keyword>
<keyword evidence="3" id="KW-0813">Transport</keyword>
<reference evidence="12 13" key="1">
    <citation type="submission" date="2018-11" db="EMBL/GenBank/DDBJ databases">
        <title>Haplotype-resolved cattle genomes.</title>
        <authorList>
            <person name="Low W.Y."/>
            <person name="Tearle R."/>
            <person name="Bickhart D.M."/>
            <person name="Rosen B.D."/>
            <person name="Koren S."/>
            <person name="Rhie A."/>
            <person name="Hiendleder S."/>
            <person name="Phillippy A.M."/>
            <person name="Smith T.P.L."/>
            <person name="Williams J.L."/>
        </authorList>
    </citation>
    <scope>NUCLEOTIDE SEQUENCE [LARGE SCALE GENOMIC DNA]</scope>
</reference>
<feature type="region of interest" description="Disordered" evidence="8">
    <location>
        <begin position="22"/>
        <end position="46"/>
    </location>
</feature>
<dbReference type="AlphaFoldDB" id="A0A4W2EBB2"/>
<sequence>MLPRVRGLIWVPLWAQSESGESIPQGAELGGASQGCPGQGGTESPLWGWGPLPAPGVQLKVPPQVAGTWYSLAMAASDISLLDAQSAPLRVYVEELKPTPEGDLEILLQKWENGECAQKKIIAEKTKIPAVFKIDALNENKVLVLDTDYKKYLLFCMENSAEPEQSLACQCLGGCQPWLPRETSCVVLAATGPGGTVGAGSLIPRRRRDGGSPSPARRGWSYTGSRCPGGLWVTGDGGQTHRLGDGGLQRSGVTITMEPAVTMNLTAFVTGEFQLFHQIRTQAQSCLSTVTS</sequence>
<evidence type="ECO:0000313" key="10">
    <source>
        <dbReference type="Ensembl" id="ENSBIXP00000029097.1"/>
    </source>
</evidence>
<dbReference type="GO" id="GO:0005576">
    <property type="term" value="C:extracellular region"/>
    <property type="evidence" value="ECO:0007669"/>
    <property type="project" value="UniProtKB-SubCell"/>
</dbReference>
<feature type="domain" description="Lipocalin/cytosolic fatty-acid binding" evidence="9">
    <location>
        <begin position="66"/>
        <end position="174"/>
    </location>
</feature>
<dbReference type="Ensembl" id="ENSBIXT00005007398.1">
    <property type="protein sequence ID" value="ENSBIXP00005004918.1"/>
    <property type="gene ID" value="ENSBIXG00005010722.1"/>
</dbReference>
<dbReference type="Pfam" id="PF00061">
    <property type="entry name" value="Lipocalin"/>
    <property type="match status" value="1"/>
</dbReference>